<proteinExistence type="predicted"/>
<keyword evidence="2" id="KW-1185">Reference proteome</keyword>
<dbReference type="AlphaFoldDB" id="A0A3D8GJU0"/>
<evidence type="ECO:0000313" key="2">
    <source>
        <dbReference type="Proteomes" id="UP000257144"/>
    </source>
</evidence>
<sequence>MRNQDIRNEIKGSRLFYHEVAECLGLHESTFYRLLRSKLTPTQREMVYKAINDLKKQKYKELLYA</sequence>
<name>A0A3D8GJU0_9BACI</name>
<accession>A0A3D8GJU0</accession>
<protein>
    <recommendedName>
        <fullName evidence="3">XRE family transcriptional regulator</fullName>
    </recommendedName>
</protein>
<dbReference type="EMBL" id="QNQT01000020">
    <property type="protein sequence ID" value="RDU34720.1"/>
    <property type="molecule type" value="Genomic_DNA"/>
</dbReference>
<comment type="caution">
    <text evidence="1">The sequence shown here is derived from an EMBL/GenBank/DDBJ whole genome shotgun (WGS) entry which is preliminary data.</text>
</comment>
<evidence type="ECO:0000313" key="1">
    <source>
        <dbReference type="EMBL" id="RDU34720.1"/>
    </source>
</evidence>
<dbReference type="Proteomes" id="UP000257144">
    <property type="component" value="Unassembled WGS sequence"/>
</dbReference>
<gene>
    <name evidence="1" type="ORF">DRW41_22100</name>
</gene>
<evidence type="ECO:0008006" key="3">
    <source>
        <dbReference type="Google" id="ProtNLM"/>
    </source>
</evidence>
<reference evidence="1 2" key="1">
    <citation type="submission" date="2018-07" db="EMBL/GenBank/DDBJ databases">
        <title>Bacillus sp. YLB-04 draft genome sequence.</title>
        <authorList>
            <person name="Yu L."/>
            <person name="Tang X."/>
        </authorList>
    </citation>
    <scope>NUCLEOTIDE SEQUENCE [LARGE SCALE GENOMIC DNA]</scope>
    <source>
        <strain evidence="1 2">YLB-04</strain>
    </source>
</reference>
<organism evidence="1 2">
    <name type="scientific">Neobacillus piezotolerans</name>
    <dbReference type="NCBI Taxonomy" id="2259171"/>
    <lineage>
        <taxon>Bacteria</taxon>
        <taxon>Bacillati</taxon>
        <taxon>Bacillota</taxon>
        <taxon>Bacilli</taxon>
        <taxon>Bacillales</taxon>
        <taxon>Bacillaceae</taxon>
        <taxon>Neobacillus</taxon>
    </lineage>
</organism>